<dbReference type="RefSeq" id="WP_103248353.1">
    <property type="nucleotide sequence ID" value="NZ_PPED02000001.1"/>
</dbReference>
<dbReference type="InterPro" id="IPR034660">
    <property type="entry name" value="DinB/YfiT-like"/>
</dbReference>
<protein>
    <recommendedName>
        <fullName evidence="3">DinB family protein</fullName>
    </recommendedName>
</protein>
<reference evidence="1 2" key="1">
    <citation type="submission" date="2018-04" db="EMBL/GenBank/DDBJ databases">
        <title>Draft Genome Sequence of Phosphate-Solubilizing Chryseobacterium sp. ISE14 that is a Biocontrol and Plant Growth-Promoting Rhizobacterium Isolated from Cucumber.</title>
        <authorList>
            <person name="Jeong J.-J."/>
            <person name="Sang M.K."/>
            <person name="Choi I.-G."/>
            <person name="Kim K.D."/>
        </authorList>
    </citation>
    <scope>NUCLEOTIDE SEQUENCE [LARGE SCALE GENOMIC DNA]</scope>
    <source>
        <strain evidence="1 2">ISE14</strain>
    </source>
</reference>
<gene>
    <name evidence="1" type="ORF">C1631_005130</name>
</gene>
<evidence type="ECO:0000313" key="2">
    <source>
        <dbReference type="Proteomes" id="UP000236594"/>
    </source>
</evidence>
<dbReference type="AlphaFoldDB" id="A0A316XE76"/>
<proteinExistence type="predicted"/>
<evidence type="ECO:0000313" key="1">
    <source>
        <dbReference type="EMBL" id="PWN71997.1"/>
    </source>
</evidence>
<dbReference type="SUPFAM" id="SSF109854">
    <property type="entry name" value="DinB/YfiT-like putative metalloenzymes"/>
    <property type="match status" value="1"/>
</dbReference>
<dbReference type="Proteomes" id="UP000236594">
    <property type="component" value="Unassembled WGS sequence"/>
</dbReference>
<name>A0A316XE76_9FLAO</name>
<evidence type="ECO:0008006" key="3">
    <source>
        <dbReference type="Google" id="ProtNLM"/>
    </source>
</evidence>
<dbReference type="OrthoDB" id="1266848at2"/>
<sequence>METQSNEIEFVKNQVDVNCQVIFMNIEGITHDESMVFPDGEANCMNWVLGHLIYIRNALLNVLGEQSVWDAEIFSCYNRGAIALERKNEFVNFEQLKSYLKQSQDKLDTRLALLDEFNSENVKDIAILCFHENYHSGQLGYIRRMLGKPGAIK</sequence>
<organism evidence="1 2">
    <name type="scientific">Chryseobacterium phosphatilyticum</name>
    <dbReference type="NCBI Taxonomy" id="475075"/>
    <lineage>
        <taxon>Bacteria</taxon>
        <taxon>Pseudomonadati</taxon>
        <taxon>Bacteroidota</taxon>
        <taxon>Flavobacteriia</taxon>
        <taxon>Flavobacteriales</taxon>
        <taxon>Weeksellaceae</taxon>
        <taxon>Chryseobacterium group</taxon>
        <taxon>Chryseobacterium</taxon>
    </lineage>
</organism>
<dbReference type="Gene3D" id="1.20.120.450">
    <property type="entry name" value="dinb family like domain"/>
    <property type="match status" value="1"/>
</dbReference>
<dbReference type="EMBL" id="PPED02000001">
    <property type="protein sequence ID" value="PWN71997.1"/>
    <property type="molecule type" value="Genomic_DNA"/>
</dbReference>
<keyword evidence="2" id="KW-1185">Reference proteome</keyword>
<accession>A0A316XE76</accession>
<comment type="caution">
    <text evidence="1">The sequence shown here is derived from an EMBL/GenBank/DDBJ whole genome shotgun (WGS) entry which is preliminary data.</text>
</comment>